<protein>
    <submittedName>
        <fullName evidence="2">Uncharacterized protein</fullName>
    </submittedName>
</protein>
<reference evidence="2 3" key="1">
    <citation type="journal article" date="2011" name="Plasmid">
        <title>Streptomyces turgidiscabies Car8 contains a modular pathogenicity island that shares virulence genes with other actinobacterial plant pathogens.</title>
        <authorList>
            <person name="Huguet-Tapia J.C."/>
            <person name="Badger J.H."/>
            <person name="Loria R."/>
            <person name="Pettis G.S."/>
        </authorList>
    </citation>
    <scope>NUCLEOTIDE SEQUENCE [LARGE SCALE GENOMIC DNA]</scope>
    <source>
        <strain evidence="2 3">Car8</strain>
    </source>
</reference>
<organism evidence="2 3">
    <name type="scientific">Streptomyces turgidiscabies (strain Car8)</name>
    <dbReference type="NCBI Taxonomy" id="698760"/>
    <lineage>
        <taxon>Bacteria</taxon>
        <taxon>Bacillati</taxon>
        <taxon>Actinomycetota</taxon>
        <taxon>Actinomycetes</taxon>
        <taxon>Kitasatosporales</taxon>
        <taxon>Streptomycetaceae</taxon>
        <taxon>Streptomyces</taxon>
    </lineage>
</organism>
<sequence>MGGGEGVRTQTVLVHGQRDEGDAEAGGDLLDQRICQRLDADPAPRPDQGGEGGGDRLPGVAREQDAVRVGPPARG</sequence>
<feature type="region of interest" description="Disordered" evidence="1">
    <location>
        <begin position="1"/>
        <end position="75"/>
    </location>
</feature>
<name>L7FGW8_STRT8</name>
<feature type="non-terminal residue" evidence="2">
    <location>
        <position position="75"/>
    </location>
</feature>
<dbReference type="AlphaFoldDB" id="L7FGW8"/>
<comment type="caution">
    <text evidence="2">The sequence shown here is derived from an EMBL/GenBank/DDBJ whole genome shotgun (WGS) entry which is preliminary data.</text>
</comment>
<evidence type="ECO:0000256" key="1">
    <source>
        <dbReference type="SAM" id="MobiDB-lite"/>
    </source>
</evidence>
<proteinExistence type="predicted"/>
<evidence type="ECO:0000313" key="3">
    <source>
        <dbReference type="Proteomes" id="UP000010931"/>
    </source>
</evidence>
<keyword evidence="3" id="KW-1185">Reference proteome</keyword>
<feature type="compositionally biased region" description="Basic and acidic residues" evidence="1">
    <location>
        <begin position="30"/>
        <end position="44"/>
    </location>
</feature>
<dbReference type="EMBL" id="AEJB01000074">
    <property type="protein sequence ID" value="ELP70439.1"/>
    <property type="molecule type" value="Genomic_DNA"/>
</dbReference>
<gene>
    <name evidence="2" type="ORF">STRTUCAR8_02540</name>
</gene>
<dbReference type="Proteomes" id="UP000010931">
    <property type="component" value="Unassembled WGS sequence"/>
</dbReference>
<accession>L7FGW8</accession>
<evidence type="ECO:0000313" key="2">
    <source>
        <dbReference type="EMBL" id="ELP70439.1"/>
    </source>
</evidence>